<gene>
    <name evidence="2" type="ORF">QCA50_016561</name>
</gene>
<dbReference type="Proteomes" id="UP001385951">
    <property type="component" value="Unassembled WGS sequence"/>
</dbReference>
<keyword evidence="1" id="KW-0472">Membrane</keyword>
<evidence type="ECO:0000313" key="3">
    <source>
        <dbReference type="Proteomes" id="UP001385951"/>
    </source>
</evidence>
<sequence>MFTHPEAHLEDVFKNTEPSKVHNHIAILTTALKYVQNGDPTSIEAASDNSKKPKIFFHISTLLMIGTPGDIVSAIFMQNMNT</sequence>
<evidence type="ECO:0000313" key="2">
    <source>
        <dbReference type="EMBL" id="KAK7680321.1"/>
    </source>
</evidence>
<proteinExistence type="predicted"/>
<dbReference type="EMBL" id="JASBNA010000050">
    <property type="protein sequence ID" value="KAK7680321.1"/>
    <property type="molecule type" value="Genomic_DNA"/>
</dbReference>
<evidence type="ECO:0000256" key="1">
    <source>
        <dbReference type="SAM" id="Phobius"/>
    </source>
</evidence>
<feature type="transmembrane region" description="Helical" evidence="1">
    <location>
        <begin position="55"/>
        <end position="77"/>
    </location>
</feature>
<keyword evidence="3" id="KW-1185">Reference proteome</keyword>
<accession>A0AAW0FHT0</accession>
<comment type="caution">
    <text evidence="2">The sequence shown here is derived from an EMBL/GenBank/DDBJ whole genome shotgun (WGS) entry which is preliminary data.</text>
</comment>
<organism evidence="2 3">
    <name type="scientific">Cerrena zonata</name>
    <dbReference type="NCBI Taxonomy" id="2478898"/>
    <lineage>
        <taxon>Eukaryota</taxon>
        <taxon>Fungi</taxon>
        <taxon>Dikarya</taxon>
        <taxon>Basidiomycota</taxon>
        <taxon>Agaricomycotina</taxon>
        <taxon>Agaricomycetes</taxon>
        <taxon>Polyporales</taxon>
        <taxon>Cerrenaceae</taxon>
        <taxon>Cerrena</taxon>
    </lineage>
</organism>
<protein>
    <submittedName>
        <fullName evidence="2">Uncharacterized protein</fullName>
    </submittedName>
</protein>
<reference evidence="2 3" key="1">
    <citation type="submission" date="2022-09" db="EMBL/GenBank/DDBJ databases">
        <authorList>
            <person name="Palmer J.M."/>
        </authorList>
    </citation>
    <scope>NUCLEOTIDE SEQUENCE [LARGE SCALE GENOMIC DNA]</scope>
    <source>
        <strain evidence="2 3">DSM 7382</strain>
    </source>
</reference>
<keyword evidence="1" id="KW-1133">Transmembrane helix</keyword>
<dbReference type="AlphaFoldDB" id="A0AAW0FHT0"/>
<name>A0AAW0FHT0_9APHY</name>
<keyword evidence="1" id="KW-0812">Transmembrane</keyword>